<feature type="compositionally biased region" description="Gly residues" evidence="1">
    <location>
        <begin position="36"/>
        <end position="56"/>
    </location>
</feature>
<feature type="region of interest" description="Disordered" evidence="1">
    <location>
        <begin position="36"/>
        <end position="60"/>
    </location>
</feature>
<dbReference type="Gene3D" id="3.40.190.10">
    <property type="entry name" value="Periplasmic binding protein-like II"/>
    <property type="match status" value="2"/>
</dbReference>
<evidence type="ECO:0000313" key="3">
    <source>
        <dbReference type="Proteomes" id="UP001596099"/>
    </source>
</evidence>
<dbReference type="EMBL" id="JBHSQH010000002">
    <property type="protein sequence ID" value="MFC5973472.1"/>
    <property type="molecule type" value="Genomic_DNA"/>
</dbReference>
<name>A0ABD5RSP1_9EURY</name>
<dbReference type="PROSITE" id="PS51318">
    <property type="entry name" value="TAT"/>
    <property type="match status" value="1"/>
</dbReference>
<protein>
    <submittedName>
        <fullName evidence="2">TAXI family TRAP transporter solute-binding subunit</fullName>
    </submittedName>
</protein>
<dbReference type="Proteomes" id="UP001596099">
    <property type="component" value="Unassembled WGS sequence"/>
</dbReference>
<accession>A0ABD5RSP1</accession>
<dbReference type="SUPFAM" id="SSF53850">
    <property type="entry name" value="Periplasmic binding protein-like II"/>
    <property type="match status" value="1"/>
</dbReference>
<evidence type="ECO:0000313" key="2">
    <source>
        <dbReference type="EMBL" id="MFC5973472.1"/>
    </source>
</evidence>
<dbReference type="Pfam" id="PF16868">
    <property type="entry name" value="NMT1_3"/>
    <property type="match status" value="1"/>
</dbReference>
<comment type="caution">
    <text evidence="2">The sequence shown here is derived from an EMBL/GenBank/DDBJ whole genome shotgun (WGS) entry which is preliminary data.</text>
</comment>
<dbReference type="AlphaFoldDB" id="A0ABD5RSP1"/>
<keyword evidence="3" id="KW-1185">Reference proteome</keyword>
<evidence type="ECO:0000256" key="1">
    <source>
        <dbReference type="SAM" id="MobiDB-lite"/>
    </source>
</evidence>
<dbReference type="InterPro" id="IPR011852">
    <property type="entry name" value="TRAP_TAXI"/>
</dbReference>
<dbReference type="PANTHER" id="PTHR42941">
    <property type="entry name" value="SLL1037 PROTEIN"/>
    <property type="match status" value="1"/>
</dbReference>
<proteinExistence type="predicted"/>
<reference evidence="2 3" key="1">
    <citation type="journal article" date="2019" name="Int. J. Syst. Evol. Microbiol.">
        <title>The Global Catalogue of Microorganisms (GCM) 10K type strain sequencing project: providing services to taxonomists for standard genome sequencing and annotation.</title>
        <authorList>
            <consortium name="The Broad Institute Genomics Platform"/>
            <consortium name="The Broad Institute Genome Sequencing Center for Infectious Disease"/>
            <person name="Wu L."/>
            <person name="Ma J."/>
        </authorList>
    </citation>
    <scope>NUCLEOTIDE SEQUENCE [LARGE SCALE GENOMIC DNA]</scope>
    <source>
        <strain evidence="2 3">CGMCC 1.12543</strain>
    </source>
</reference>
<dbReference type="InterPro" id="IPR006311">
    <property type="entry name" value="TAT_signal"/>
</dbReference>
<dbReference type="NCBIfam" id="TIGR02122">
    <property type="entry name" value="TRAP_TAXI"/>
    <property type="match status" value="1"/>
</dbReference>
<dbReference type="RefSeq" id="WP_247420268.1">
    <property type="nucleotide sequence ID" value="NZ_JALLGW010000003.1"/>
</dbReference>
<gene>
    <name evidence="2" type="ORF">ACFPYI_19255</name>
</gene>
<sequence>MGSDSTAESIKRRAFLKGTVATAGVAGVAGCSSQGGNGSGGDGNGSNGNGSGGGSGRTDMVMTTSTETTAAYAMSQGISAVVNENSDAVRVDARPSEGTNANIGRLDREEVQIAYIQNWAAAKINAGEKPFDQLTFTPNQVFHLYDLGWFLATPNGGWETASDIESGSRVSPTPRGSGTAEMLETALSYATEDYERVSIDYGGQGSAMSEGRLDVGAATLVNFSVEPGWLQEMKGTVDLRMLGWSDDVVSKMQEEPGLLLTEVETGDLENYAYTPEPAMMPSLAYNFIVRNDFSYDAVYDLLATMYENREGLSEYHGLLGNLADGEFWLKNAYDDIPFHPAAADFYEEQGLWSDEFTRGEE</sequence>
<organism evidence="2 3">
    <name type="scientific">Halomarina salina</name>
    <dbReference type="NCBI Taxonomy" id="1872699"/>
    <lineage>
        <taxon>Archaea</taxon>
        <taxon>Methanobacteriati</taxon>
        <taxon>Methanobacteriota</taxon>
        <taxon>Stenosarchaea group</taxon>
        <taxon>Halobacteria</taxon>
        <taxon>Halobacteriales</taxon>
        <taxon>Natronomonadaceae</taxon>
        <taxon>Halomarina</taxon>
    </lineage>
</organism>
<dbReference type="PANTHER" id="PTHR42941:SF1">
    <property type="entry name" value="SLL1037 PROTEIN"/>
    <property type="match status" value="1"/>
</dbReference>